<organism evidence="2 3">
    <name type="scientific">Chelatococcus asaccharovorans</name>
    <dbReference type="NCBI Taxonomy" id="28210"/>
    <lineage>
        <taxon>Bacteria</taxon>
        <taxon>Pseudomonadati</taxon>
        <taxon>Pseudomonadota</taxon>
        <taxon>Alphaproteobacteria</taxon>
        <taxon>Hyphomicrobiales</taxon>
        <taxon>Chelatococcaceae</taxon>
        <taxon>Chelatococcus</taxon>
    </lineage>
</organism>
<evidence type="ECO:0000313" key="2">
    <source>
        <dbReference type="EMBL" id="PXW64911.1"/>
    </source>
</evidence>
<dbReference type="AlphaFoldDB" id="A0A2V3UHY8"/>
<gene>
    <name evidence="2" type="ORF">C7450_101671</name>
</gene>
<reference evidence="2 3" key="1">
    <citation type="submission" date="2018-05" db="EMBL/GenBank/DDBJ databases">
        <title>Genomic Encyclopedia of Type Strains, Phase IV (KMG-IV): sequencing the most valuable type-strain genomes for metagenomic binning, comparative biology and taxonomic classification.</title>
        <authorList>
            <person name="Goeker M."/>
        </authorList>
    </citation>
    <scope>NUCLEOTIDE SEQUENCE [LARGE SCALE GENOMIC DNA]</scope>
    <source>
        <strain evidence="2 3">DSM 6462</strain>
    </source>
</reference>
<evidence type="ECO:0000313" key="3">
    <source>
        <dbReference type="Proteomes" id="UP000248021"/>
    </source>
</evidence>
<dbReference type="RefSeq" id="WP_110372931.1">
    <property type="nucleotide sequence ID" value="NZ_JAHBRY010000001.1"/>
</dbReference>
<sequence length="69" mass="7177">MTDDVSAVGALTPRVRIGAAGGGLFRGRMWSSDPKRASRRAGRPNGVHGRGSDTSGPIACRRADRLNGS</sequence>
<dbReference type="EMBL" id="QJJK01000001">
    <property type="protein sequence ID" value="PXW64911.1"/>
    <property type="molecule type" value="Genomic_DNA"/>
</dbReference>
<protein>
    <submittedName>
        <fullName evidence="2">Uncharacterized protein</fullName>
    </submittedName>
</protein>
<feature type="region of interest" description="Disordered" evidence="1">
    <location>
        <begin position="29"/>
        <end position="69"/>
    </location>
</feature>
<dbReference type="Proteomes" id="UP000248021">
    <property type="component" value="Unassembled WGS sequence"/>
</dbReference>
<keyword evidence="3" id="KW-1185">Reference proteome</keyword>
<evidence type="ECO:0000256" key="1">
    <source>
        <dbReference type="SAM" id="MobiDB-lite"/>
    </source>
</evidence>
<proteinExistence type="predicted"/>
<accession>A0A2V3UHY8</accession>
<comment type="caution">
    <text evidence="2">The sequence shown here is derived from an EMBL/GenBank/DDBJ whole genome shotgun (WGS) entry which is preliminary data.</text>
</comment>
<name>A0A2V3UHY8_9HYPH</name>